<evidence type="ECO:0000313" key="3">
    <source>
        <dbReference type="Proteomes" id="UP000187283"/>
    </source>
</evidence>
<organism evidence="2 3">
    <name type="scientific">Smittium culicis</name>
    <dbReference type="NCBI Taxonomy" id="133412"/>
    <lineage>
        <taxon>Eukaryota</taxon>
        <taxon>Fungi</taxon>
        <taxon>Fungi incertae sedis</taxon>
        <taxon>Zoopagomycota</taxon>
        <taxon>Kickxellomycotina</taxon>
        <taxon>Harpellomycetes</taxon>
        <taxon>Harpellales</taxon>
        <taxon>Legeriomycetaceae</taxon>
        <taxon>Smittium</taxon>
    </lineage>
</organism>
<keyword evidence="1" id="KW-0812">Transmembrane</keyword>
<proteinExistence type="predicted"/>
<keyword evidence="1" id="KW-1133">Transmembrane helix</keyword>
<evidence type="ECO:0000313" key="2">
    <source>
        <dbReference type="EMBL" id="OMJ24606.1"/>
    </source>
</evidence>
<dbReference type="Proteomes" id="UP000187283">
    <property type="component" value="Unassembled WGS sequence"/>
</dbReference>
<keyword evidence="3" id="KW-1185">Reference proteome</keyword>
<gene>
    <name evidence="2" type="ORF">AYI70_g1483</name>
</gene>
<protein>
    <submittedName>
        <fullName evidence="2">Uncharacterized protein</fullName>
    </submittedName>
</protein>
<accession>A0A1R1YD44</accession>
<keyword evidence="1" id="KW-0472">Membrane</keyword>
<dbReference type="OrthoDB" id="10319708at2759"/>
<evidence type="ECO:0000256" key="1">
    <source>
        <dbReference type="SAM" id="Phobius"/>
    </source>
</evidence>
<dbReference type="AlphaFoldDB" id="A0A1R1YD44"/>
<dbReference type="EMBL" id="LSSN01000315">
    <property type="protein sequence ID" value="OMJ24606.1"/>
    <property type="molecule type" value="Genomic_DNA"/>
</dbReference>
<feature type="transmembrane region" description="Helical" evidence="1">
    <location>
        <begin position="176"/>
        <end position="196"/>
    </location>
</feature>
<comment type="caution">
    <text evidence="2">The sequence shown here is derived from an EMBL/GenBank/DDBJ whole genome shotgun (WGS) entry which is preliminary data.</text>
</comment>
<name>A0A1R1YD44_9FUNG</name>
<sequence length="248" mass="27853">MFLTTNYSNYDVNVDVFTKESDLKLRNSGYSAAVVVSGEAEFHNETSDFNKNMVTHQCCCSIVVPLKFVSVDQLPKNCDYLNPKIYYENDFFIVNFPKFKTNSINLQTILKDEKFQDIDCENVPLSSAADNISSIKVSINRHNSLSDNSYSITSTTNSLINDNHCCVQESSDSPSLNIYTLVGILILVVLVAIYWIDMAFKYISTLNFIPKSSFEFPKLLSFDFGSLFRGSCSNQNSTTTIISTVTAK</sequence>
<reference evidence="2 3" key="1">
    <citation type="submission" date="2017-01" db="EMBL/GenBank/DDBJ databases">
        <authorList>
            <person name="Mah S.A."/>
            <person name="Swanson W.J."/>
            <person name="Moy G.W."/>
            <person name="Vacquier V.D."/>
        </authorList>
    </citation>
    <scope>NUCLEOTIDE SEQUENCE [LARGE SCALE GENOMIC DNA]</scope>
    <source>
        <strain evidence="2 3">GSMNP</strain>
    </source>
</reference>